<feature type="signal peptide" evidence="7">
    <location>
        <begin position="1"/>
        <end position="35"/>
    </location>
</feature>
<dbReference type="PROSITE" id="PS50005">
    <property type="entry name" value="TPR"/>
    <property type="match status" value="1"/>
</dbReference>
<dbReference type="Proteomes" id="UP000584867">
    <property type="component" value="Unassembled WGS sequence"/>
</dbReference>
<sequence length="670" mass="70880">MPGHSYRHSSRRLPSNMACIAGLGLSALLCAGAYAQDASSSPVSTPAGTLAARPTTSAAPYTAKRPPISEKQARQADDAYLEGARHIEHNDLAAAEQSFAKAVELNPEKQEYVLSLAVTREHRVSELVQSAAKARLMGDDQRAASLLAEAKAIDPKNNIVTQHFDFDTAPQPRVIDSSHLPGGHAGASFGGPIELQPASGTKSFHQHGSAQDVIRAVYSAFGITVTFDDSIASNAQIKFDLDNVNFADATRVLKEMTHVFVVAVQPQAALVAKDTAENRDRLVPQIEETIYMPGVSSEEMTELANVARNVFDLKNVTASPTAGDILIRGDEGTLRLLNATYADLLDGGSDVLLDIHLYEVQKSNTKNVGAQLPTSVGAFPVASEAQNLINQNESLIQEAIAAGLLVLTGNPGKDALSELELLIASGTVNASQFTNLIGVLGHFSGLPLAGVFLGSGTNLNLSLNASDARTLDDIQVRANDNQPVNFRAGTRYPITTSTYSSGGSNSLPSSLAGVNVGGTNLNTLLQQYLGTSTVTIPQIQYEDLGITVKTTPRILRSGDVRLTLELKIEALGTGSNDGIPILTNRSLTSTITVPAGKEALLASEISRDESRSMSGIPGLNEIPGFQGTNEDKEVDSDELLITITPHIVRAGDMRIASKRLAVEHTASAAQ</sequence>
<dbReference type="PANTHER" id="PTHR30332">
    <property type="entry name" value="PROBABLE GENERAL SECRETION PATHWAY PROTEIN D"/>
    <property type="match status" value="1"/>
</dbReference>
<dbReference type="GO" id="GO:0015627">
    <property type="term" value="C:type II protein secretion system complex"/>
    <property type="evidence" value="ECO:0007669"/>
    <property type="project" value="TreeGrafter"/>
</dbReference>
<organism evidence="9 10">
    <name type="scientific">Granulicella mallensis</name>
    <dbReference type="NCBI Taxonomy" id="940614"/>
    <lineage>
        <taxon>Bacteria</taxon>
        <taxon>Pseudomonadati</taxon>
        <taxon>Acidobacteriota</taxon>
        <taxon>Terriglobia</taxon>
        <taxon>Terriglobales</taxon>
        <taxon>Acidobacteriaceae</taxon>
        <taxon>Granulicella</taxon>
    </lineage>
</organism>
<feature type="region of interest" description="Disordered" evidence="6">
    <location>
        <begin position="41"/>
        <end position="73"/>
    </location>
</feature>
<accession>A0A7W7ZQ98</accession>
<dbReference type="Pfam" id="PF00263">
    <property type="entry name" value="Secretin"/>
    <property type="match status" value="1"/>
</dbReference>
<feature type="domain" description="Type II/III secretion system secretin-like" evidence="8">
    <location>
        <begin position="466"/>
        <end position="649"/>
    </location>
</feature>
<keyword evidence="3" id="KW-0472">Membrane</keyword>
<protein>
    <submittedName>
        <fullName evidence="9">Type II secretory pathway component GspD/PulD (Secretin)</fullName>
    </submittedName>
</protein>
<evidence type="ECO:0000256" key="4">
    <source>
        <dbReference type="PROSITE-ProRule" id="PRU00339"/>
    </source>
</evidence>
<evidence type="ECO:0000259" key="8">
    <source>
        <dbReference type="Pfam" id="PF00263"/>
    </source>
</evidence>
<dbReference type="InterPro" id="IPR019734">
    <property type="entry name" value="TPR_rpt"/>
</dbReference>
<dbReference type="InterPro" id="IPR004846">
    <property type="entry name" value="T2SS/T3SS_dom"/>
</dbReference>
<evidence type="ECO:0000313" key="10">
    <source>
        <dbReference type="Proteomes" id="UP000584867"/>
    </source>
</evidence>
<dbReference type="RefSeq" id="WP_184255848.1">
    <property type="nucleotide sequence ID" value="NZ_JACHIO010000009.1"/>
</dbReference>
<proteinExistence type="inferred from homology"/>
<evidence type="ECO:0000256" key="1">
    <source>
        <dbReference type="ARBA" id="ARBA00004370"/>
    </source>
</evidence>
<comment type="subcellular location">
    <subcellularLocation>
        <location evidence="1">Membrane</location>
    </subcellularLocation>
</comment>
<dbReference type="AlphaFoldDB" id="A0A7W7ZQ98"/>
<evidence type="ECO:0000256" key="7">
    <source>
        <dbReference type="SAM" id="SignalP"/>
    </source>
</evidence>
<dbReference type="Gene3D" id="1.25.40.10">
    <property type="entry name" value="Tetratricopeptide repeat domain"/>
    <property type="match status" value="1"/>
</dbReference>
<dbReference type="EMBL" id="JACHIO010000009">
    <property type="protein sequence ID" value="MBB5064176.1"/>
    <property type="molecule type" value="Genomic_DNA"/>
</dbReference>
<keyword evidence="2 7" id="KW-0732">Signal</keyword>
<evidence type="ECO:0000256" key="2">
    <source>
        <dbReference type="ARBA" id="ARBA00022729"/>
    </source>
</evidence>
<dbReference type="InterPro" id="IPR011990">
    <property type="entry name" value="TPR-like_helical_dom_sf"/>
</dbReference>
<feature type="repeat" description="TPR" evidence="4">
    <location>
        <begin position="76"/>
        <end position="109"/>
    </location>
</feature>
<keyword evidence="4" id="KW-0802">TPR repeat</keyword>
<comment type="similarity">
    <text evidence="5">Belongs to the bacterial secretin family.</text>
</comment>
<comment type="caution">
    <text evidence="9">The sequence shown here is derived from an EMBL/GenBank/DDBJ whole genome shotgun (WGS) entry which is preliminary data.</text>
</comment>
<name>A0A7W7ZQ98_9BACT</name>
<evidence type="ECO:0000256" key="3">
    <source>
        <dbReference type="ARBA" id="ARBA00023136"/>
    </source>
</evidence>
<dbReference type="InterPro" id="IPR050810">
    <property type="entry name" value="Bact_Secretion_Sys_Channel"/>
</dbReference>
<dbReference type="PANTHER" id="PTHR30332:SF24">
    <property type="entry name" value="SECRETIN GSPD-RELATED"/>
    <property type="match status" value="1"/>
</dbReference>
<evidence type="ECO:0000256" key="5">
    <source>
        <dbReference type="RuleBase" id="RU004003"/>
    </source>
</evidence>
<evidence type="ECO:0000256" key="6">
    <source>
        <dbReference type="SAM" id="MobiDB-lite"/>
    </source>
</evidence>
<dbReference type="GO" id="GO:0009306">
    <property type="term" value="P:protein secretion"/>
    <property type="evidence" value="ECO:0007669"/>
    <property type="project" value="InterPro"/>
</dbReference>
<dbReference type="GO" id="GO:0016020">
    <property type="term" value="C:membrane"/>
    <property type="evidence" value="ECO:0007669"/>
    <property type="project" value="UniProtKB-SubCell"/>
</dbReference>
<feature type="chain" id="PRO_5031179337" evidence="7">
    <location>
        <begin position="36"/>
        <end position="670"/>
    </location>
</feature>
<reference evidence="9 10" key="1">
    <citation type="submission" date="2020-08" db="EMBL/GenBank/DDBJ databases">
        <title>Genomic Encyclopedia of Type Strains, Phase IV (KMG-V): Genome sequencing to study the core and pangenomes of soil and plant-associated prokaryotes.</title>
        <authorList>
            <person name="Whitman W."/>
        </authorList>
    </citation>
    <scope>NUCLEOTIDE SEQUENCE [LARGE SCALE GENOMIC DNA]</scope>
    <source>
        <strain evidence="9 10">X5P3</strain>
    </source>
</reference>
<gene>
    <name evidence="9" type="ORF">HDF15_002527</name>
</gene>
<evidence type="ECO:0000313" key="9">
    <source>
        <dbReference type="EMBL" id="MBB5064176.1"/>
    </source>
</evidence>